<keyword evidence="7 12" id="KW-0220">Diaminopimelate biosynthesis</keyword>
<feature type="active site" description="Schiff-base intermediate with substrate" evidence="12 14">
    <location>
        <position position="173"/>
    </location>
</feature>
<dbReference type="SUPFAM" id="SSF51569">
    <property type="entry name" value="Aldolase"/>
    <property type="match status" value="1"/>
</dbReference>
<dbReference type="InterPro" id="IPR005263">
    <property type="entry name" value="DapA"/>
</dbReference>
<evidence type="ECO:0000256" key="9">
    <source>
        <dbReference type="ARBA" id="ARBA00023239"/>
    </source>
</evidence>
<dbReference type="EMBL" id="CP137757">
    <property type="protein sequence ID" value="WPF24115.1"/>
    <property type="molecule type" value="Genomic_DNA"/>
</dbReference>
<comment type="catalytic activity">
    <reaction evidence="11 12">
        <text>L-aspartate 4-semialdehyde + pyruvate = (2S,4S)-4-hydroxy-2,3,4,5-tetrahydrodipicolinate + H2O + H(+)</text>
        <dbReference type="Rhea" id="RHEA:34171"/>
        <dbReference type="ChEBI" id="CHEBI:15361"/>
        <dbReference type="ChEBI" id="CHEBI:15377"/>
        <dbReference type="ChEBI" id="CHEBI:15378"/>
        <dbReference type="ChEBI" id="CHEBI:67139"/>
        <dbReference type="ChEBI" id="CHEBI:537519"/>
        <dbReference type="EC" id="4.3.3.7"/>
    </reaction>
</comment>
<evidence type="ECO:0000256" key="10">
    <source>
        <dbReference type="ARBA" id="ARBA00023270"/>
    </source>
</evidence>
<keyword evidence="17" id="KW-1185">Reference proteome</keyword>
<comment type="pathway">
    <text evidence="2 12">Amino-acid biosynthesis; L-lysine biosynthesis via DAP pathway; (S)-tetrahydrodipicolinate from L-aspartate: step 3/4.</text>
</comment>
<dbReference type="NCBIfam" id="TIGR00674">
    <property type="entry name" value="dapA"/>
    <property type="match status" value="1"/>
</dbReference>
<keyword evidence="10 12" id="KW-0704">Schiff base</keyword>
<evidence type="ECO:0000256" key="12">
    <source>
        <dbReference type="HAMAP-Rule" id="MF_00418"/>
    </source>
</evidence>
<dbReference type="GO" id="GO:0009089">
    <property type="term" value="P:lysine biosynthetic process via diaminopimelate"/>
    <property type="evidence" value="ECO:0007669"/>
    <property type="project" value="UniProtKB-UniRule"/>
</dbReference>
<dbReference type="GO" id="GO:0019877">
    <property type="term" value="P:diaminopimelate biosynthetic process"/>
    <property type="evidence" value="ECO:0007669"/>
    <property type="project" value="UniProtKB-UniRule"/>
</dbReference>
<dbReference type="RefSeq" id="WP_204087078.1">
    <property type="nucleotide sequence ID" value="NZ_CP137757.1"/>
</dbReference>
<proteinExistence type="inferred from homology"/>
<dbReference type="KEGG" id="cpsk:Q0N40_05950"/>
<dbReference type="InterPro" id="IPR020624">
    <property type="entry name" value="Schiff_base-form_aldolases_CS"/>
</dbReference>
<evidence type="ECO:0000256" key="3">
    <source>
        <dbReference type="ARBA" id="ARBA00007592"/>
    </source>
</evidence>
<evidence type="ECO:0000256" key="5">
    <source>
        <dbReference type="ARBA" id="ARBA00022490"/>
    </source>
</evidence>
<evidence type="ECO:0000256" key="6">
    <source>
        <dbReference type="ARBA" id="ARBA00022605"/>
    </source>
</evidence>
<evidence type="ECO:0000256" key="8">
    <source>
        <dbReference type="ARBA" id="ARBA00023154"/>
    </source>
</evidence>
<reference evidence="16 17" key="1">
    <citation type="submission" date="2023-10" db="EMBL/GenBank/DDBJ databases">
        <title>complete genome sequence of Corynebacterium pseudokroppenstedtii P15-C1.</title>
        <authorList>
            <person name="Bruggemann H."/>
            <person name="Poehlein A."/>
        </authorList>
    </citation>
    <scope>NUCLEOTIDE SEQUENCE [LARGE SCALE GENOMIC DNA]</scope>
    <source>
        <strain evidence="16 17">P15_C1</strain>
    </source>
</reference>
<accession>A0AAU0PX68</accession>
<evidence type="ECO:0000256" key="1">
    <source>
        <dbReference type="ARBA" id="ARBA00003294"/>
    </source>
</evidence>
<dbReference type="PIRSF" id="PIRSF001365">
    <property type="entry name" value="DHDPS"/>
    <property type="match status" value="1"/>
</dbReference>
<dbReference type="PANTHER" id="PTHR12128:SF66">
    <property type="entry name" value="4-HYDROXY-2-OXOGLUTARATE ALDOLASE, MITOCHONDRIAL"/>
    <property type="match status" value="1"/>
</dbReference>
<comment type="subcellular location">
    <subcellularLocation>
        <location evidence="12">Cytoplasm</location>
    </subcellularLocation>
</comment>
<evidence type="ECO:0000256" key="11">
    <source>
        <dbReference type="ARBA" id="ARBA00047836"/>
    </source>
</evidence>
<protein>
    <recommendedName>
        <fullName evidence="4 12">4-hydroxy-tetrahydrodipicolinate synthase</fullName>
        <shortName evidence="12">HTPA synthase</shortName>
        <ecNumber evidence="4 12">4.3.3.7</ecNumber>
    </recommendedName>
</protein>
<dbReference type="HAMAP" id="MF_00418">
    <property type="entry name" value="DapA"/>
    <property type="match status" value="1"/>
</dbReference>
<feature type="binding site" evidence="12 15">
    <location>
        <position position="57"/>
    </location>
    <ligand>
        <name>pyruvate</name>
        <dbReference type="ChEBI" id="CHEBI:15361"/>
    </ligand>
</feature>
<dbReference type="EC" id="4.3.3.7" evidence="4 12"/>
<evidence type="ECO:0000256" key="4">
    <source>
        <dbReference type="ARBA" id="ARBA00012086"/>
    </source>
</evidence>
<name>A0AAU0PX68_9CORY</name>
<comment type="function">
    <text evidence="1 12">Catalyzes the condensation of (S)-aspartate-beta-semialdehyde [(S)-ASA] and pyruvate to 4-hydroxy-tetrahydrodipicolinate (HTPA).</text>
</comment>
<feature type="binding site" evidence="12 15">
    <location>
        <position position="213"/>
    </location>
    <ligand>
        <name>pyruvate</name>
        <dbReference type="ChEBI" id="CHEBI:15361"/>
    </ligand>
</feature>
<dbReference type="GO" id="GO:0005829">
    <property type="term" value="C:cytosol"/>
    <property type="evidence" value="ECO:0007669"/>
    <property type="project" value="TreeGrafter"/>
</dbReference>
<dbReference type="InterPro" id="IPR002220">
    <property type="entry name" value="DapA-like"/>
</dbReference>
<dbReference type="PANTHER" id="PTHR12128">
    <property type="entry name" value="DIHYDRODIPICOLINATE SYNTHASE"/>
    <property type="match status" value="1"/>
</dbReference>
<evidence type="ECO:0000256" key="7">
    <source>
        <dbReference type="ARBA" id="ARBA00022915"/>
    </source>
</evidence>
<feature type="site" description="Part of a proton relay during catalysis" evidence="12">
    <location>
        <position position="119"/>
    </location>
</feature>
<gene>
    <name evidence="12 16" type="primary">dapA</name>
    <name evidence="16" type="ORF">Q0N40_05950</name>
</gene>
<comment type="subunit">
    <text evidence="12">Homotetramer; dimer of dimers.</text>
</comment>
<sequence length="301" mass="31568">MSTGIATRAGAETFGTIAVAMVTPFDSDGHVDISAGVSLAKHLVDQGCDSLVLAGTTGESPTTTVEEKLRLLKAVKQEVGDSARIIAGSGTNNTATSIELSRASVEAGADGLLVVTPYYSKPSQEGIYQHFTAVADAMNVPVMIYDIPSRSVIPVAKETLARLSEHPRIAAVKDAKGNLAEALELIQSTELAWYSGDDPINLPWLSVGATGLISVVGHIAAPVLRRMYDAYDSGDLPEAQRLSASLSPLYHAQARLGGVSFAKAALHLQGINVGEPRLPQISPSPSQLDELADDMRKAGVL</sequence>
<keyword evidence="5 12" id="KW-0963">Cytoplasm</keyword>
<evidence type="ECO:0000313" key="17">
    <source>
        <dbReference type="Proteomes" id="UP001174314"/>
    </source>
</evidence>
<feature type="active site" description="Proton donor/acceptor" evidence="12 14">
    <location>
        <position position="145"/>
    </location>
</feature>
<dbReference type="CDD" id="cd00950">
    <property type="entry name" value="DHDPS"/>
    <property type="match status" value="1"/>
</dbReference>
<dbReference type="InterPro" id="IPR013785">
    <property type="entry name" value="Aldolase_TIM"/>
</dbReference>
<feature type="site" description="Part of a proton relay during catalysis" evidence="12">
    <location>
        <position position="56"/>
    </location>
</feature>
<evidence type="ECO:0000256" key="14">
    <source>
        <dbReference type="PIRSR" id="PIRSR001365-1"/>
    </source>
</evidence>
<dbReference type="GO" id="GO:0008840">
    <property type="term" value="F:4-hydroxy-tetrahydrodipicolinate synthase activity"/>
    <property type="evidence" value="ECO:0007669"/>
    <property type="project" value="UniProtKB-UniRule"/>
</dbReference>
<dbReference type="InterPro" id="IPR020625">
    <property type="entry name" value="Schiff_base-form_aldolases_AS"/>
</dbReference>
<dbReference type="SMART" id="SM01130">
    <property type="entry name" value="DHDPS"/>
    <property type="match status" value="1"/>
</dbReference>
<evidence type="ECO:0000256" key="15">
    <source>
        <dbReference type="PIRSR" id="PIRSR001365-2"/>
    </source>
</evidence>
<keyword evidence="9 12" id="KW-0456">Lyase</keyword>
<keyword evidence="6 12" id="KW-0028">Amino-acid biosynthesis</keyword>
<keyword evidence="8 12" id="KW-0457">Lysine biosynthesis</keyword>
<evidence type="ECO:0000313" key="16">
    <source>
        <dbReference type="EMBL" id="WPF24115.1"/>
    </source>
</evidence>
<evidence type="ECO:0000256" key="13">
    <source>
        <dbReference type="PIRNR" id="PIRNR001365"/>
    </source>
</evidence>
<comment type="caution">
    <text evidence="12">Was originally thought to be a dihydrodipicolinate synthase (DHDPS), catalyzing the condensation of (S)-aspartate-beta-semialdehyde [(S)-ASA] and pyruvate to dihydrodipicolinate (DHDP). However, it was shown in E.coli that the product of the enzymatic reaction is not dihydrodipicolinate but in fact (4S)-4-hydroxy-2,3,4,5-tetrahydro-(2S)-dipicolinic acid (HTPA), and that the consecutive dehydration reaction leading to DHDP is not spontaneous but catalyzed by DapB.</text>
</comment>
<dbReference type="AlphaFoldDB" id="A0AAU0PX68"/>
<dbReference type="PROSITE" id="PS00665">
    <property type="entry name" value="DHDPS_1"/>
    <property type="match status" value="1"/>
</dbReference>
<evidence type="ECO:0000256" key="2">
    <source>
        <dbReference type="ARBA" id="ARBA00005120"/>
    </source>
</evidence>
<dbReference type="Pfam" id="PF00701">
    <property type="entry name" value="DHDPS"/>
    <property type="match status" value="1"/>
</dbReference>
<dbReference type="PRINTS" id="PR00146">
    <property type="entry name" value="DHPICSNTHASE"/>
</dbReference>
<comment type="similarity">
    <text evidence="3 12 13">Belongs to the DapA family.</text>
</comment>
<dbReference type="Proteomes" id="UP001174314">
    <property type="component" value="Chromosome"/>
</dbReference>
<dbReference type="Gene3D" id="3.20.20.70">
    <property type="entry name" value="Aldolase class I"/>
    <property type="match status" value="1"/>
</dbReference>
<organism evidence="16 17">
    <name type="scientific">Corynebacterium pseudokroppenstedtii</name>
    <dbReference type="NCBI Taxonomy" id="2804917"/>
    <lineage>
        <taxon>Bacteria</taxon>
        <taxon>Bacillati</taxon>
        <taxon>Actinomycetota</taxon>
        <taxon>Actinomycetes</taxon>
        <taxon>Mycobacteriales</taxon>
        <taxon>Corynebacteriaceae</taxon>
        <taxon>Corynebacterium</taxon>
    </lineage>
</organism>
<dbReference type="PROSITE" id="PS00666">
    <property type="entry name" value="DHDPS_2"/>
    <property type="match status" value="1"/>
</dbReference>